<protein>
    <recommendedName>
        <fullName evidence="4">DUF2568 domain-containing protein</fullName>
    </recommendedName>
</protein>
<gene>
    <name evidence="2" type="ORF">B4N89_02750</name>
</gene>
<accession>A0A1T3NT77</accession>
<dbReference type="AlphaFoldDB" id="A0A1T3NT77"/>
<name>A0A1T3NT77_9ACTN</name>
<keyword evidence="1" id="KW-0472">Membrane</keyword>
<dbReference type="PROSITE" id="PS00175">
    <property type="entry name" value="PG_MUTASE"/>
    <property type="match status" value="1"/>
</dbReference>
<dbReference type="GO" id="GO:0003824">
    <property type="term" value="F:catalytic activity"/>
    <property type="evidence" value="ECO:0007669"/>
    <property type="project" value="InterPro"/>
</dbReference>
<sequence length="133" mass="13903">MMLSSESSALARHGEARMNVLYWTAMLFLFLAELAAVAATAYWGFTLAAGWPVRILVGSAAPTGMIFLWGRFAAANNADALTGLPRVLFETAWWGAGIVAFVAAGLLPGAIGVAVARVTGLGAQRGKAHAARR</sequence>
<feature type="transmembrane region" description="Helical" evidence="1">
    <location>
        <begin position="55"/>
        <end position="72"/>
    </location>
</feature>
<organism evidence="2 3">
    <name type="scientific">Embleya scabrispora</name>
    <dbReference type="NCBI Taxonomy" id="159449"/>
    <lineage>
        <taxon>Bacteria</taxon>
        <taxon>Bacillati</taxon>
        <taxon>Actinomycetota</taxon>
        <taxon>Actinomycetes</taxon>
        <taxon>Kitasatosporales</taxon>
        <taxon>Streptomycetaceae</taxon>
        <taxon>Embleya</taxon>
    </lineage>
</organism>
<dbReference type="Proteomes" id="UP000190037">
    <property type="component" value="Unassembled WGS sequence"/>
</dbReference>
<dbReference type="InterPro" id="IPR001345">
    <property type="entry name" value="PG/BPGM_mutase_AS"/>
</dbReference>
<keyword evidence="3" id="KW-1185">Reference proteome</keyword>
<feature type="transmembrane region" description="Helical" evidence="1">
    <location>
        <begin position="20"/>
        <end position="43"/>
    </location>
</feature>
<dbReference type="Pfam" id="PF10823">
    <property type="entry name" value="DUF2568"/>
    <property type="match status" value="1"/>
</dbReference>
<dbReference type="EMBL" id="MWQN01000001">
    <property type="protein sequence ID" value="OPC80008.1"/>
    <property type="molecule type" value="Genomic_DNA"/>
</dbReference>
<reference evidence="2 3" key="1">
    <citation type="submission" date="2017-03" db="EMBL/GenBank/DDBJ databases">
        <title>Draft genome sequence of Streptomyces scabrisporus NF3, endophyte isolated from Amphipterygium adstringens.</title>
        <authorList>
            <person name="Vazquez M."/>
            <person name="Ceapa C.D."/>
            <person name="Rodriguez Luna D."/>
            <person name="Sanchez Esquivel S."/>
        </authorList>
    </citation>
    <scope>NUCLEOTIDE SEQUENCE [LARGE SCALE GENOMIC DNA]</scope>
    <source>
        <strain evidence="2 3">NF3</strain>
    </source>
</reference>
<evidence type="ECO:0008006" key="4">
    <source>
        <dbReference type="Google" id="ProtNLM"/>
    </source>
</evidence>
<keyword evidence="1" id="KW-1133">Transmembrane helix</keyword>
<feature type="transmembrane region" description="Helical" evidence="1">
    <location>
        <begin position="92"/>
        <end position="116"/>
    </location>
</feature>
<evidence type="ECO:0000313" key="3">
    <source>
        <dbReference type="Proteomes" id="UP000190037"/>
    </source>
</evidence>
<comment type="caution">
    <text evidence="2">The sequence shown here is derived from an EMBL/GenBank/DDBJ whole genome shotgun (WGS) entry which is preliminary data.</text>
</comment>
<proteinExistence type="predicted"/>
<evidence type="ECO:0000256" key="1">
    <source>
        <dbReference type="SAM" id="Phobius"/>
    </source>
</evidence>
<keyword evidence="1" id="KW-0812">Transmembrane</keyword>
<evidence type="ECO:0000313" key="2">
    <source>
        <dbReference type="EMBL" id="OPC80008.1"/>
    </source>
</evidence>
<dbReference type="InterPro" id="IPR021214">
    <property type="entry name" value="DUF2568"/>
</dbReference>